<organism evidence="2 3">
    <name type="scientific">Flavobacterium ichthyis</name>
    <dbReference type="NCBI Taxonomy" id="2698827"/>
    <lineage>
        <taxon>Bacteria</taxon>
        <taxon>Pseudomonadati</taxon>
        <taxon>Bacteroidota</taxon>
        <taxon>Flavobacteriia</taxon>
        <taxon>Flavobacteriales</taxon>
        <taxon>Flavobacteriaceae</taxon>
        <taxon>Flavobacterium</taxon>
    </lineage>
</organism>
<sequence>MKKLCLLLFLFFLAAKTQAQNSRFSLEADFFHGNILPHNNTIKHLITHHSQGILISFNQKTFGEKEWQSTYNFPDYGGSFHYQNTNNSTLGNLFGVYGHYNFYFFNRNLTFRVAQGISYNTNPFHKTENFRNLAYGSKLMPSTYFMLNYKKENIFQNIGVQAGISFFHHSNANFRSPNTSTNTLAANVGLNYSFDKNIENQRTKKFSDTANYRQQPIKFSIALRSGFNESDIINSGQFPFLVVSTQAEKRLSRVSGLQFGADFFFMQYLKEYIKFKSVAYPNENISPESDYKRVGIFVGHELYINQFSLEGQFGYYLYSPFKYLGPFYQRLGLKYYITPEIFAATSLKTHGAKAEALEFSVGIKF</sequence>
<dbReference type="EMBL" id="JAABLM010000001">
    <property type="protein sequence ID" value="NBL63832.1"/>
    <property type="molecule type" value="Genomic_DNA"/>
</dbReference>
<comment type="caution">
    <text evidence="2">The sequence shown here is derived from an EMBL/GenBank/DDBJ whole genome shotgun (WGS) entry which is preliminary data.</text>
</comment>
<dbReference type="GO" id="GO:0016787">
    <property type="term" value="F:hydrolase activity"/>
    <property type="evidence" value="ECO:0007669"/>
    <property type="project" value="UniProtKB-KW"/>
</dbReference>
<keyword evidence="3" id="KW-1185">Reference proteome</keyword>
<dbReference type="Proteomes" id="UP000798602">
    <property type="component" value="Unassembled WGS sequence"/>
</dbReference>
<proteinExistence type="predicted"/>
<keyword evidence="1" id="KW-0732">Signal</keyword>
<protein>
    <submittedName>
        <fullName evidence="2">Acyloxyacyl hydrolase</fullName>
    </submittedName>
</protein>
<dbReference type="InterPro" id="IPR018550">
    <property type="entry name" value="Lipid-A_deacylase-rel"/>
</dbReference>
<evidence type="ECO:0000256" key="1">
    <source>
        <dbReference type="SAM" id="SignalP"/>
    </source>
</evidence>
<evidence type="ECO:0000313" key="2">
    <source>
        <dbReference type="EMBL" id="NBL63832.1"/>
    </source>
</evidence>
<accession>A0ABW9Z5J5</accession>
<feature type="chain" id="PRO_5046481992" evidence="1">
    <location>
        <begin position="20"/>
        <end position="365"/>
    </location>
</feature>
<keyword evidence="2" id="KW-0378">Hydrolase</keyword>
<name>A0ABW9Z5J5_9FLAO</name>
<dbReference type="Pfam" id="PF09411">
    <property type="entry name" value="PagL"/>
    <property type="match status" value="1"/>
</dbReference>
<reference evidence="3" key="1">
    <citation type="submission" date="2020-01" db="EMBL/GenBank/DDBJ databases">
        <title>Sphingomonas sp. strain CSW-10.</title>
        <authorList>
            <person name="Chen W.-M."/>
        </authorList>
    </citation>
    <scope>NUCLEOTIDE SEQUENCE [LARGE SCALE GENOMIC DNA]</scope>
    <source>
        <strain evidence="3">NST-5</strain>
    </source>
</reference>
<dbReference type="RefSeq" id="WP_166535659.1">
    <property type="nucleotide sequence ID" value="NZ_JAABLM010000001.1"/>
</dbReference>
<feature type="signal peptide" evidence="1">
    <location>
        <begin position="1"/>
        <end position="19"/>
    </location>
</feature>
<evidence type="ECO:0000313" key="3">
    <source>
        <dbReference type="Proteomes" id="UP000798602"/>
    </source>
</evidence>
<gene>
    <name evidence="2" type="ORF">GV828_01315</name>
</gene>